<dbReference type="Proteomes" id="UP000041254">
    <property type="component" value="Unassembled WGS sequence"/>
</dbReference>
<comment type="subunit">
    <text evidence="1">Component of the Mediator complex.</text>
</comment>
<keyword evidence="1" id="KW-0804">Transcription</keyword>
<feature type="region of interest" description="Disordered" evidence="3">
    <location>
        <begin position="499"/>
        <end position="518"/>
    </location>
</feature>
<feature type="region of interest" description="Disordered" evidence="3">
    <location>
        <begin position="306"/>
        <end position="327"/>
    </location>
</feature>
<evidence type="ECO:0000256" key="2">
    <source>
        <dbReference type="SAM" id="Coils"/>
    </source>
</evidence>
<evidence type="ECO:0000256" key="1">
    <source>
        <dbReference type="RuleBase" id="RU365082"/>
    </source>
</evidence>
<sequence length="671" mass="74020">MDENSLTRPVNVDLLVKRSIQYAWRQLQDLLNHVALQEDQPADSQARELLWLYCRSWREVFLRLIVMVGLGCTPLTEEVSEVVHLRNLIQGQTNMLQNLIEEMHMKYAQLMSHFPPAPLIPAVPHTLALCHTANRFQALRGDVSGAADSATRREAMHEVEWPSGLPLPSSLGTHLANFNRPIQQPEMPPLPSDEMEPFSRWVDTNALLQFYRSECPKDELVFETAKGKCTLTLPNQFKVHLRHQFDNWEVLGVELLLGTSSSASLGVTAPAALAQQPTLHVLLETLLLDTLHLQLHRIQAHKKPATACKREDAPMADQPAKGDGDGQQAEEVDVLNSIYQLLRSCCRGTVFRYVLEAALNAKHNPYSPVIRVDLEAPDKPAKARGGAGNEAAAPSLAMDETMSESSKAGTMAADAGASEGGTCRLDIVLIDEPEVKKRLRSLLPFLAATPSPSSPSSPQPLAHLQAALDRLSLASICGGHDKMETDDGQKSVATSREVVKRENKDETMSVTSSDHGRPRTLAARRDAVEWVMQVDWDEADGHLSVSLRPLAAFLALLRTQKESAAARMTDMKSHLAGQTTKDSKEGVMQLAAGLEELKIRMHEQERALERLGAFSSRLVRSVCEFEEPLDVLVSECVQMVVYGYFVRLFEGASGLMAGDAGRRLEVMLGVD</sequence>
<proteinExistence type="inferred from homology"/>
<feature type="coiled-coil region" evidence="2">
    <location>
        <begin position="587"/>
        <end position="614"/>
    </location>
</feature>
<dbReference type="GO" id="GO:0016592">
    <property type="term" value="C:mediator complex"/>
    <property type="evidence" value="ECO:0007669"/>
    <property type="project" value="UniProtKB-UniRule"/>
</dbReference>
<keyword evidence="6" id="KW-1185">Reference proteome</keyword>
<feature type="region of interest" description="Disordered" evidence="3">
    <location>
        <begin position="379"/>
        <end position="399"/>
    </location>
</feature>
<name>A0A0G4ENW2_VITBC</name>
<dbReference type="GO" id="GO:0003712">
    <property type="term" value="F:transcription coregulator activity"/>
    <property type="evidence" value="ECO:0007669"/>
    <property type="project" value="UniProtKB-UniRule"/>
</dbReference>
<gene>
    <name evidence="5" type="ORF">Vbra_2839</name>
</gene>
<dbReference type="InParanoid" id="A0A0G4ENW2"/>
<comment type="function">
    <text evidence="1">Component of the Mediator complex, a coactivator involved in the regulated transcription of nearly all RNA polymerase II-dependent genes. Mediator functions as a bridge to convey information from gene-specific regulatory proteins to the basal RNA polymerase II transcription machinery. Mediator is recruited to promoters by direct interactions with regulatory proteins and serves as a scaffold for the assembly of a functional preinitiation complex with RNA polymerase II and the general transcription factors.</text>
</comment>
<evidence type="ECO:0000313" key="6">
    <source>
        <dbReference type="Proteomes" id="UP000041254"/>
    </source>
</evidence>
<keyword evidence="2" id="KW-0175">Coiled coil</keyword>
<keyword evidence="1" id="KW-0805">Transcription regulation</keyword>
<accession>A0A0G4ENW2</accession>
<dbReference type="InterPro" id="IPR055122">
    <property type="entry name" value="Med14_N"/>
</dbReference>
<evidence type="ECO:0000256" key="3">
    <source>
        <dbReference type="SAM" id="MobiDB-lite"/>
    </source>
</evidence>
<organism evidence="5 6">
    <name type="scientific">Vitrella brassicaformis (strain CCMP3155)</name>
    <dbReference type="NCBI Taxonomy" id="1169540"/>
    <lineage>
        <taxon>Eukaryota</taxon>
        <taxon>Sar</taxon>
        <taxon>Alveolata</taxon>
        <taxon>Colpodellida</taxon>
        <taxon>Vitrellaceae</taxon>
        <taxon>Vitrella</taxon>
    </lineage>
</organism>
<evidence type="ECO:0000259" key="4">
    <source>
        <dbReference type="Pfam" id="PF08638"/>
    </source>
</evidence>
<evidence type="ECO:0000313" key="5">
    <source>
        <dbReference type="EMBL" id="CEL99131.1"/>
    </source>
</evidence>
<reference evidence="5 6" key="1">
    <citation type="submission" date="2014-11" db="EMBL/GenBank/DDBJ databases">
        <authorList>
            <person name="Zhu J."/>
            <person name="Qi W."/>
            <person name="Song R."/>
        </authorList>
    </citation>
    <scope>NUCLEOTIDE SEQUENCE [LARGE SCALE GENOMIC DNA]</scope>
</reference>
<dbReference type="Pfam" id="PF08638">
    <property type="entry name" value="Med14"/>
    <property type="match status" value="1"/>
</dbReference>
<keyword evidence="1" id="KW-0539">Nucleus</keyword>
<dbReference type="AlphaFoldDB" id="A0A0G4ENW2"/>
<comment type="similarity">
    <text evidence="1">Belongs to the Mediator complex subunit 14 family.</text>
</comment>
<keyword evidence="1" id="KW-0010">Activator</keyword>
<feature type="domain" description="Mediator complex subunit MED14 N-terminal" evidence="4">
    <location>
        <begin position="11"/>
        <end position="110"/>
    </location>
</feature>
<dbReference type="VEuPathDB" id="CryptoDB:Vbra_2839"/>
<dbReference type="EMBL" id="CDMY01000275">
    <property type="protein sequence ID" value="CEL99131.1"/>
    <property type="molecule type" value="Genomic_DNA"/>
</dbReference>
<comment type="subcellular location">
    <subcellularLocation>
        <location evidence="1">Nucleus</location>
    </subcellularLocation>
</comment>
<protein>
    <recommendedName>
        <fullName evidence="1">Mediator of RNA polymerase II transcription subunit 14</fullName>
    </recommendedName>
    <alternativeName>
        <fullName evidence="1">Mediator complex subunit 14</fullName>
    </alternativeName>
</protein>